<protein>
    <submittedName>
        <fullName evidence="1">Uncharacterized protein</fullName>
    </submittedName>
</protein>
<dbReference type="AlphaFoldDB" id="A0A1V9YF72"/>
<dbReference type="Proteomes" id="UP000243579">
    <property type="component" value="Unassembled WGS sequence"/>
</dbReference>
<proteinExistence type="predicted"/>
<reference evidence="1 2" key="1">
    <citation type="journal article" date="2014" name="Genome Biol. Evol.">
        <title>The secreted proteins of Achlya hypogyna and Thraustotheca clavata identify the ancestral oomycete secretome and reveal gene acquisitions by horizontal gene transfer.</title>
        <authorList>
            <person name="Misner I."/>
            <person name="Blouin N."/>
            <person name="Leonard G."/>
            <person name="Richards T.A."/>
            <person name="Lane C.E."/>
        </authorList>
    </citation>
    <scope>NUCLEOTIDE SEQUENCE [LARGE SCALE GENOMIC DNA]</scope>
    <source>
        <strain evidence="1 2">ATCC 48635</strain>
    </source>
</reference>
<sequence>MEFAQNGECGRAIAVALGQFPSHHQPDMTSTTAPVSLHEIMDEAFAQSIAERDRSLGYDPRDYQGCSGSDIPGYDPRDFEDAVGSGIPGYDPRDFEDAAYRNPGYNEREFADVDYSFEVLAADMDYALALSLHEAELPDAASDYDRLVAIEAESSDFEDDFEADEEDDQPFDFRLAARDATKPKRKKRIGARMQKDPRRAYSAEKIAQEAKQIMALKGTEEDMETLTTFLSTQKSSLTIAADGASYFKSTADVAEDEHLLYILGTESDMQTLLAYVMTQVEAVVIMSVKDIPGVPTAAPLG</sequence>
<dbReference type="EMBL" id="JNBR01001873">
    <property type="protein sequence ID" value="OQR84385.1"/>
    <property type="molecule type" value="Genomic_DNA"/>
</dbReference>
<gene>
    <name evidence="1" type="ORF">ACHHYP_13442</name>
</gene>
<dbReference type="OrthoDB" id="77961at2759"/>
<comment type="caution">
    <text evidence="1">The sequence shown here is derived from an EMBL/GenBank/DDBJ whole genome shotgun (WGS) entry which is preliminary data.</text>
</comment>
<organism evidence="1 2">
    <name type="scientific">Achlya hypogyna</name>
    <name type="common">Oomycete</name>
    <name type="synonym">Protoachlya hypogyna</name>
    <dbReference type="NCBI Taxonomy" id="1202772"/>
    <lineage>
        <taxon>Eukaryota</taxon>
        <taxon>Sar</taxon>
        <taxon>Stramenopiles</taxon>
        <taxon>Oomycota</taxon>
        <taxon>Saprolegniomycetes</taxon>
        <taxon>Saprolegniales</taxon>
        <taxon>Achlyaceae</taxon>
        <taxon>Achlya</taxon>
    </lineage>
</organism>
<keyword evidence="2" id="KW-1185">Reference proteome</keyword>
<name>A0A1V9YF72_ACHHY</name>
<evidence type="ECO:0000313" key="2">
    <source>
        <dbReference type="Proteomes" id="UP000243579"/>
    </source>
</evidence>
<evidence type="ECO:0000313" key="1">
    <source>
        <dbReference type="EMBL" id="OQR84385.1"/>
    </source>
</evidence>
<accession>A0A1V9YF72</accession>